<reference evidence="8 9" key="1">
    <citation type="submission" date="2007-10" db="EMBL/GenBank/DDBJ databases">
        <authorList>
            <person name="Wagner-Dobler I."/>
            <person name="Ferriera S."/>
            <person name="Johnson J."/>
            <person name="Kravitz S."/>
            <person name="Beeson K."/>
            <person name="Sutton G."/>
            <person name="Rogers Y.-H."/>
            <person name="Friedman R."/>
            <person name="Frazier M."/>
            <person name="Venter J.C."/>
        </authorList>
    </citation>
    <scope>NUCLEOTIDE SEQUENCE [LARGE SCALE GENOMIC DNA]</scope>
    <source>
        <strain evidence="8 9">DFL-43</strain>
    </source>
</reference>
<sequence length="1011" mass="113903">MEIFERIAKRNDKRTESEIQADVRQFILSAPLNLHEDDVTNVLLESQTGDRRRIDVEVGSTVIEVKRDLRKGKVKPDAVEQLAGYVELRMNQTGLRYVGVLTDGTEWLCYDLVEGKLREVSTITVEPTAVDMEKFTVWLEGVLATAQNIAPTARNIELRLGAGSSSYQLDRATMASLYEQFKDSPTVQMKRTLWSRLLTSALGTAFEDTDDLFIEHTLLVNTAEIIAHAVLGLPVQSLNPAALLAGEKFDESGIHGVVEADFFDWIVEIDGGDVFVRTLAKRLARFEWSKVEQDVLKVLYESVIGTETRQRLGEYYTPDWLADIVVQETVTEPLNSRVLDAACGSGTFLFHAIRRYIVAAEAKGMTVGQLIDGVTEHVIGMDLHPVAVTLARVTYLLAIGRHRLIDPDRGTIHIPVYLGDSLQWQEQNTDLWTAGNLVIQTDDKKDLFGNKLSFPDALVDDAARFDELVNEMAKKAATRKPKSAVPSMNAVFQRLAIPDRFKPTIEATFETMCQLHDEGRDHIWGYYIRNLARPLWLSRPKNRVDVLVGNPPWLAYRKMTSDMQTSFRNMSEDRGLWAGGELSTHQDLSGLFAVRACELYLKVNGRFGLVLPNAAIDREHYTGFRSGYYGDGSGNAAIAFEPSWDLRRIRPHFFPRAASVVFGMREEHTRETRQGEGTWAGREMPVKAEIWSGGLSEPNMPWMEASKTLSRESGQVKYVGQLTKSPYHQAFAQGATFTPRMVFVVEEQPASSLGLPTGRKAIISSRSVQEKKPWKDVPSITGVVETEFLRPFFTGDNAYPFRLGDAQMAVLPCQKSGMLNKSQFDLHPGLSQWWERAEAIWLEKRSSDRLTLTQRLDYQSSLSKQFPIPQLRLVYNRAGMHLMAAKVKNKRAVIANGLYWASMETEAEADYLCAVMNAPVTTELVRPFMSYGKDERDIHKHVWEVPIPKYDPAIALHNRLSELGKRAEEIAAVFPIDPNLHFAATRRHIRAHLEATSEGQEIDELVFELLG</sequence>
<dbReference type="EMBL" id="ABIA03000004">
    <property type="protein sequence ID" value="EDQ34289.1"/>
    <property type="molecule type" value="Genomic_DNA"/>
</dbReference>
<organism evidence="8 9">
    <name type="scientific">Hoeflea phototrophica (strain DSM 17068 / NCIMB 14078 / DFL-43)</name>
    <dbReference type="NCBI Taxonomy" id="411684"/>
    <lineage>
        <taxon>Bacteria</taxon>
        <taxon>Pseudomonadati</taxon>
        <taxon>Pseudomonadota</taxon>
        <taxon>Alphaproteobacteria</taxon>
        <taxon>Hyphomicrobiales</taxon>
        <taxon>Rhizobiaceae</taxon>
        <taxon>Hoeflea</taxon>
    </lineage>
</organism>
<evidence type="ECO:0000256" key="2">
    <source>
        <dbReference type="ARBA" id="ARBA00011900"/>
    </source>
</evidence>
<evidence type="ECO:0000256" key="3">
    <source>
        <dbReference type="ARBA" id="ARBA00022603"/>
    </source>
</evidence>
<keyword evidence="4 8" id="KW-0808">Transferase</keyword>
<dbReference type="PANTHER" id="PTHR33841:SF1">
    <property type="entry name" value="DNA METHYLTRANSFERASE A"/>
    <property type="match status" value="1"/>
</dbReference>
<comment type="catalytic activity">
    <reaction evidence="6">
        <text>a 2'-deoxyadenosine in DNA + S-adenosyl-L-methionine = an N(6)-methyl-2'-deoxyadenosine in DNA + S-adenosyl-L-homocysteine + H(+)</text>
        <dbReference type="Rhea" id="RHEA:15197"/>
        <dbReference type="Rhea" id="RHEA-COMP:12418"/>
        <dbReference type="Rhea" id="RHEA-COMP:12419"/>
        <dbReference type="ChEBI" id="CHEBI:15378"/>
        <dbReference type="ChEBI" id="CHEBI:57856"/>
        <dbReference type="ChEBI" id="CHEBI:59789"/>
        <dbReference type="ChEBI" id="CHEBI:90615"/>
        <dbReference type="ChEBI" id="CHEBI:90616"/>
        <dbReference type="EC" id="2.1.1.72"/>
    </reaction>
</comment>
<dbReference type="InterPro" id="IPR002052">
    <property type="entry name" value="DNA_methylase_N6_adenine_CS"/>
</dbReference>
<dbReference type="GO" id="GO:0008170">
    <property type="term" value="F:N-methyltransferase activity"/>
    <property type="evidence" value="ECO:0007669"/>
    <property type="project" value="InterPro"/>
</dbReference>
<dbReference type="SUPFAM" id="SSF53335">
    <property type="entry name" value="S-adenosyl-L-methionine-dependent methyltransferases"/>
    <property type="match status" value="1"/>
</dbReference>
<comment type="similarity">
    <text evidence="1">Belongs to the N(4)/N(6)-methyltransferase family.</text>
</comment>
<dbReference type="PROSITE" id="PS00092">
    <property type="entry name" value="N6_MTASE"/>
    <property type="match status" value="1"/>
</dbReference>
<dbReference type="RefSeq" id="WP_007198732.1">
    <property type="nucleotide sequence ID" value="NZ_CM002917.1"/>
</dbReference>
<dbReference type="AlphaFoldDB" id="A9D2X0"/>
<dbReference type="GO" id="GO:0009307">
    <property type="term" value="P:DNA restriction-modification system"/>
    <property type="evidence" value="ECO:0007669"/>
    <property type="project" value="UniProtKB-KW"/>
</dbReference>
<name>A9D2X0_HOEPD</name>
<evidence type="ECO:0000313" key="8">
    <source>
        <dbReference type="EMBL" id="EDQ34289.1"/>
    </source>
</evidence>
<dbReference type="GO" id="GO:0032259">
    <property type="term" value="P:methylation"/>
    <property type="evidence" value="ECO:0007669"/>
    <property type="project" value="UniProtKB-KW"/>
</dbReference>
<protein>
    <recommendedName>
        <fullName evidence="2">site-specific DNA-methyltransferase (adenine-specific)</fullName>
        <ecNumber evidence="2">2.1.1.72</ecNumber>
    </recommendedName>
</protein>
<keyword evidence="3 8" id="KW-0489">Methyltransferase</keyword>
<dbReference type="Pfam" id="PF02384">
    <property type="entry name" value="N6_Mtase"/>
    <property type="match status" value="1"/>
</dbReference>
<proteinExistence type="inferred from homology"/>
<dbReference type="EC" id="2.1.1.72" evidence="2"/>
<dbReference type="InterPro" id="IPR003356">
    <property type="entry name" value="DNA_methylase_A-5"/>
</dbReference>
<dbReference type="InterPro" id="IPR029063">
    <property type="entry name" value="SAM-dependent_MTases_sf"/>
</dbReference>
<keyword evidence="5" id="KW-0680">Restriction system</keyword>
<gene>
    <name evidence="8" type="ORF">HPDFL43_14867</name>
</gene>
<evidence type="ECO:0000256" key="4">
    <source>
        <dbReference type="ARBA" id="ARBA00022679"/>
    </source>
</evidence>
<dbReference type="PANTHER" id="PTHR33841">
    <property type="entry name" value="DNA METHYLTRANSFERASE YEEA-RELATED"/>
    <property type="match status" value="1"/>
</dbReference>
<dbReference type="eggNOG" id="COG1002">
    <property type="taxonomic scope" value="Bacteria"/>
</dbReference>
<keyword evidence="9" id="KW-1185">Reference proteome</keyword>
<feature type="domain" description="DNA methylase adenine-specific" evidence="7">
    <location>
        <begin position="293"/>
        <end position="393"/>
    </location>
</feature>
<evidence type="ECO:0000256" key="6">
    <source>
        <dbReference type="ARBA" id="ARBA00047942"/>
    </source>
</evidence>
<dbReference type="GO" id="GO:0009007">
    <property type="term" value="F:site-specific DNA-methyltransferase (adenine-specific) activity"/>
    <property type="evidence" value="ECO:0007669"/>
    <property type="project" value="UniProtKB-EC"/>
</dbReference>
<dbReference type="PRINTS" id="PR00507">
    <property type="entry name" value="N12N6MTFRASE"/>
</dbReference>
<accession>A9D2X0</accession>
<evidence type="ECO:0000259" key="7">
    <source>
        <dbReference type="Pfam" id="PF02384"/>
    </source>
</evidence>
<evidence type="ECO:0000256" key="5">
    <source>
        <dbReference type="ARBA" id="ARBA00022747"/>
    </source>
</evidence>
<dbReference type="STRING" id="411684.HPDFL43_14867"/>
<evidence type="ECO:0000313" key="9">
    <source>
        <dbReference type="Proteomes" id="UP000004291"/>
    </source>
</evidence>
<dbReference type="InterPro" id="IPR050953">
    <property type="entry name" value="N4_N6_ade-DNA_methylase"/>
</dbReference>
<dbReference type="HOGENOM" id="CLU_009149_1_0_5"/>
<dbReference type="Proteomes" id="UP000004291">
    <property type="component" value="Chromosome"/>
</dbReference>
<reference evidence="8 9" key="2">
    <citation type="submission" date="2012-06" db="EMBL/GenBank/DDBJ databases">
        <authorList>
            <person name="Fiebig A."/>
        </authorList>
    </citation>
    <scope>NUCLEOTIDE SEQUENCE [LARGE SCALE GENOMIC DNA]</scope>
    <source>
        <strain evidence="8 9">DFL-43</strain>
    </source>
</reference>
<comment type="caution">
    <text evidence="8">The sequence shown here is derived from an EMBL/GenBank/DDBJ whole genome shotgun (WGS) entry which is preliminary data.</text>
</comment>
<dbReference type="GO" id="GO:0003677">
    <property type="term" value="F:DNA binding"/>
    <property type="evidence" value="ECO:0007669"/>
    <property type="project" value="InterPro"/>
</dbReference>
<dbReference type="eggNOG" id="COG0286">
    <property type="taxonomic scope" value="Bacteria"/>
</dbReference>
<evidence type="ECO:0000256" key="1">
    <source>
        <dbReference type="ARBA" id="ARBA00006594"/>
    </source>
</evidence>
<dbReference type="Gene3D" id="3.40.50.150">
    <property type="entry name" value="Vaccinia Virus protein VP39"/>
    <property type="match status" value="1"/>
</dbReference>